<feature type="compositionally biased region" description="Pro residues" evidence="1">
    <location>
        <begin position="118"/>
        <end position="127"/>
    </location>
</feature>
<accession>A0ABW3EQ59</accession>
<feature type="region of interest" description="Disordered" evidence="1">
    <location>
        <begin position="1"/>
        <end position="44"/>
    </location>
</feature>
<proteinExistence type="predicted"/>
<evidence type="ECO:0000313" key="2">
    <source>
        <dbReference type="EMBL" id="MFD0901930.1"/>
    </source>
</evidence>
<evidence type="ECO:0000313" key="3">
    <source>
        <dbReference type="Proteomes" id="UP001596972"/>
    </source>
</evidence>
<sequence length="127" mass="13710">MRHEHSVHRAQQRAGAAPNTATAQSDAMIVNSHEPEGGRPPERVRAETAAMLDRRAAEDEPYAFIGLPSSVTGPSPALIRRPARRHWAAGHYAAGRVRGRARVPHGRSCEAPAAPRVEAPPPLRVRG</sequence>
<gene>
    <name evidence="2" type="ORF">ACFQ11_16135</name>
</gene>
<evidence type="ECO:0000256" key="1">
    <source>
        <dbReference type="SAM" id="MobiDB-lite"/>
    </source>
</evidence>
<dbReference type="Proteomes" id="UP001596972">
    <property type="component" value="Unassembled WGS sequence"/>
</dbReference>
<feature type="region of interest" description="Disordered" evidence="1">
    <location>
        <begin position="103"/>
        <end position="127"/>
    </location>
</feature>
<organism evidence="2 3">
    <name type="scientific">Actinomadura sediminis</name>
    <dbReference type="NCBI Taxonomy" id="1038904"/>
    <lineage>
        <taxon>Bacteria</taxon>
        <taxon>Bacillati</taxon>
        <taxon>Actinomycetota</taxon>
        <taxon>Actinomycetes</taxon>
        <taxon>Streptosporangiales</taxon>
        <taxon>Thermomonosporaceae</taxon>
        <taxon>Actinomadura</taxon>
    </lineage>
</organism>
<name>A0ABW3EQ59_9ACTN</name>
<protein>
    <submittedName>
        <fullName evidence="2">Uncharacterized protein</fullName>
    </submittedName>
</protein>
<keyword evidence="3" id="KW-1185">Reference proteome</keyword>
<feature type="compositionally biased region" description="Basic and acidic residues" evidence="1">
    <location>
        <begin position="33"/>
        <end position="44"/>
    </location>
</feature>
<dbReference type="EMBL" id="JBHTJA010000028">
    <property type="protein sequence ID" value="MFD0901930.1"/>
    <property type="molecule type" value="Genomic_DNA"/>
</dbReference>
<dbReference type="RefSeq" id="WP_378299207.1">
    <property type="nucleotide sequence ID" value="NZ_JBHTJA010000028.1"/>
</dbReference>
<feature type="compositionally biased region" description="Basic residues" evidence="1">
    <location>
        <begin position="1"/>
        <end position="11"/>
    </location>
</feature>
<comment type="caution">
    <text evidence="2">The sequence shown here is derived from an EMBL/GenBank/DDBJ whole genome shotgun (WGS) entry which is preliminary data.</text>
</comment>
<reference evidence="3" key="1">
    <citation type="journal article" date="2019" name="Int. J. Syst. Evol. Microbiol.">
        <title>The Global Catalogue of Microorganisms (GCM) 10K type strain sequencing project: providing services to taxonomists for standard genome sequencing and annotation.</title>
        <authorList>
            <consortium name="The Broad Institute Genomics Platform"/>
            <consortium name="The Broad Institute Genome Sequencing Center for Infectious Disease"/>
            <person name="Wu L."/>
            <person name="Ma J."/>
        </authorList>
    </citation>
    <scope>NUCLEOTIDE SEQUENCE [LARGE SCALE GENOMIC DNA]</scope>
    <source>
        <strain evidence="3">JCM 31202</strain>
    </source>
</reference>